<reference evidence="1" key="1">
    <citation type="submission" date="2018-06" db="EMBL/GenBank/DDBJ databases">
        <authorList>
            <person name="Zhirakovskaya E."/>
        </authorList>
    </citation>
    <scope>NUCLEOTIDE SEQUENCE</scope>
</reference>
<organism evidence="1">
    <name type="scientific">hydrothermal vent metagenome</name>
    <dbReference type="NCBI Taxonomy" id="652676"/>
    <lineage>
        <taxon>unclassified sequences</taxon>
        <taxon>metagenomes</taxon>
        <taxon>ecological metagenomes</taxon>
    </lineage>
</organism>
<dbReference type="EMBL" id="UOFL01000239">
    <property type="protein sequence ID" value="VAW82295.1"/>
    <property type="molecule type" value="Genomic_DNA"/>
</dbReference>
<gene>
    <name evidence="1" type="ORF">MNBD_GAMMA12-3114</name>
</gene>
<accession>A0A3B0YMZ8</accession>
<dbReference type="AlphaFoldDB" id="A0A3B0YMZ8"/>
<name>A0A3B0YMZ8_9ZZZZ</name>
<proteinExistence type="predicted"/>
<sequence length="306" mass="35744">MIKNLKCYCNITFVVSLIILSTHSQKLQAQQLDKPELKQKVEVQQNIPNAYMGQYYPSGRVYLRAPNNRSNLRDPSSYNNFKWPEKLAIIPIPFLNIIDRKKTKPIKIKTATYERVLTKKFINNHLFTSYIPNYEEMDDHHDFCGLPTKKHKKKKHKLTYGYNSNDFYSALSFHCESIEQLRLYTTKPSALSYTVIAVPVSTAINYVRYVSGKRPISISEKIEIRKWKLGIAKLTKDYDCNYEPSYFDSAIMIAMIHLKGSKDKIRLSYYENPGCAGHQTIVYLIDILHNTNIKHRYFYVQYQGAL</sequence>
<protein>
    <submittedName>
        <fullName evidence="1">Uncharacterized protein</fullName>
    </submittedName>
</protein>
<evidence type="ECO:0000313" key="1">
    <source>
        <dbReference type="EMBL" id="VAW82295.1"/>
    </source>
</evidence>